<evidence type="ECO:0000313" key="3">
    <source>
        <dbReference type="EMBL" id="PRQ71622.1"/>
    </source>
</evidence>
<dbReference type="AlphaFoldDB" id="A0A0K3CJ40"/>
<dbReference type="InterPro" id="IPR036249">
    <property type="entry name" value="Thioredoxin-like_sf"/>
</dbReference>
<dbReference type="Proteomes" id="UP000239560">
    <property type="component" value="Unassembled WGS sequence"/>
</dbReference>
<reference evidence="3 5" key="2">
    <citation type="journal article" date="2018" name="Elife">
        <title>Functional genomics of lipid metabolism in the oleaginous yeast Rhodosporidium toruloides.</title>
        <authorList>
            <person name="Coradetti S.T."/>
            <person name="Pinel D."/>
            <person name="Geiselman G."/>
            <person name="Ito M."/>
            <person name="Mondo S."/>
            <person name="Reilly M.C."/>
            <person name="Cheng Y.F."/>
            <person name="Bauer S."/>
            <person name="Grigoriev I."/>
            <person name="Gladden J.M."/>
            <person name="Simmons B.A."/>
            <person name="Brem R."/>
            <person name="Arkin A.P."/>
            <person name="Skerker J.M."/>
        </authorList>
    </citation>
    <scope>NUCLEOTIDE SEQUENCE [LARGE SCALE GENOMIC DNA]</scope>
    <source>
        <strain evidence="3 5">NBRC 0880</strain>
    </source>
</reference>
<accession>A0A0K3CJ40</accession>
<dbReference type="PROSITE" id="PS50404">
    <property type="entry name" value="GST_NTER"/>
    <property type="match status" value="1"/>
</dbReference>
<evidence type="ECO:0000259" key="1">
    <source>
        <dbReference type="PROSITE" id="PS50404"/>
    </source>
</evidence>
<evidence type="ECO:0000313" key="4">
    <source>
        <dbReference type="Proteomes" id="UP000199069"/>
    </source>
</evidence>
<protein>
    <submittedName>
        <fullName evidence="2">BY PROTMAP: gi|647399714|emb|CDR44657.1| RHTO0S09e07426g1_1 [Rhodosporidium toruloides]</fullName>
    </submittedName>
</protein>
<reference evidence="2 4" key="1">
    <citation type="submission" date="2015-07" db="EMBL/GenBank/DDBJ databases">
        <authorList>
            <person name="Cajimat M.N.B."/>
            <person name="Milazzo M.L."/>
            <person name="Fulhorst C.F."/>
        </authorList>
    </citation>
    <scope>NUCLEOTIDE SEQUENCE [LARGE SCALE GENOMIC DNA]</scope>
    <source>
        <strain evidence="2">Single colony</strain>
    </source>
</reference>
<dbReference type="STRING" id="5286.A0A0K3CJ40"/>
<name>A0A0K3CJ40_RHOTO</name>
<gene>
    <name evidence="2" type="primary">FGENESH: predicted gene_11.41</name>
    <name evidence="3" type="ORF">AAT19DRAFT_9737</name>
    <name evidence="2" type="ORF">BN2166_0055450</name>
</gene>
<evidence type="ECO:0000313" key="5">
    <source>
        <dbReference type="Proteomes" id="UP000239560"/>
    </source>
</evidence>
<dbReference type="EMBL" id="CWKI01000011">
    <property type="protein sequence ID" value="CTR09684.1"/>
    <property type="molecule type" value="Genomic_DNA"/>
</dbReference>
<sequence length="267" mass="30062">MELIYWAGIRGLAYPIQLFLESHGIDYKYTAIKYDRNTWPGDKREGKLDLKELPFQCLPVLKVKDEESGETVALGETHAILRYFEAKYAPKPQLSLITQARIDALFSHAEFFIERTFYRSASRTWLEPPERDEAITDVYMPFLRSMENALQDQKVVEALWHTSEGQEGALVPSAAACFVASAFTMLTDIMPFSLARSSTLNSKTDGPVKPLASQYPACDKLVSDIEACPGAKEWLGGVTDEWSLSPPFAADLVWQAAERWDKIRAGQ</sequence>
<dbReference type="InterPro" id="IPR004045">
    <property type="entry name" value="Glutathione_S-Trfase_N"/>
</dbReference>
<evidence type="ECO:0000313" key="2">
    <source>
        <dbReference type="EMBL" id="CTR09684.1"/>
    </source>
</evidence>
<organism evidence="2 4">
    <name type="scientific">Rhodotorula toruloides</name>
    <name type="common">Yeast</name>
    <name type="synonym">Rhodosporidium toruloides</name>
    <dbReference type="NCBI Taxonomy" id="5286"/>
    <lineage>
        <taxon>Eukaryota</taxon>
        <taxon>Fungi</taxon>
        <taxon>Dikarya</taxon>
        <taxon>Basidiomycota</taxon>
        <taxon>Pucciniomycotina</taxon>
        <taxon>Microbotryomycetes</taxon>
        <taxon>Sporidiobolales</taxon>
        <taxon>Sporidiobolaceae</taxon>
        <taxon>Rhodotorula</taxon>
    </lineage>
</organism>
<dbReference type="SUPFAM" id="SSF52833">
    <property type="entry name" value="Thioredoxin-like"/>
    <property type="match status" value="1"/>
</dbReference>
<proteinExistence type="predicted"/>
<dbReference type="Gene3D" id="1.20.1050.10">
    <property type="match status" value="1"/>
</dbReference>
<dbReference type="Proteomes" id="UP000199069">
    <property type="component" value="Unassembled WGS sequence"/>
</dbReference>
<dbReference type="EMBL" id="LCTV02000011">
    <property type="protein sequence ID" value="PRQ71622.1"/>
    <property type="molecule type" value="Genomic_DNA"/>
</dbReference>
<dbReference type="OrthoDB" id="414243at2759"/>
<dbReference type="Gene3D" id="3.40.30.10">
    <property type="entry name" value="Glutaredoxin"/>
    <property type="match status" value="1"/>
</dbReference>
<feature type="domain" description="GST N-terminal" evidence="1">
    <location>
        <begin position="1"/>
        <end position="92"/>
    </location>
</feature>
<keyword evidence="4" id="KW-1185">Reference proteome</keyword>
<dbReference type="OMA" id="KREVEWT"/>